<reference evidence="2 3" key="1">
    <citation type="journal article" date="2008" name="Nature">
        <title>The Phaeodactylum genome reveals the evolutionary history of diatom genomes.</title>
        <authorList>
            <person name="Bowler C."/>
            <person name="Allen A.E."/>
            <person name="Badger J.H."/>
            <person name="Grimwood J."/>
            <person name="Jabbari K."/>
            <person name="Kuo A."/>
            <person name="Maheswari U."/>
            <person name="Martens C."/>
            <person name="Maumus F."/>
            <person name="Otillar R.P."/>
            <person name="Rayko E."/>
            <person name="Salamov A."/>
            <person name="Vandepoele K."/>
            <person name="Beszteri B."/>
            <person name="Gruber A."/>
            <person name="Heijde M."/>
            <person name="Katinka M."/>
            <person name="Mock T."/>
            <person name="Valentin K."/>
            <person name="Verret F."/>
            <person name="Berges J.A."/>
            <person name="Brownlee C."/>
            <person name="Cadoret J.P."/>
            <person name="Chiovitti A."/>
            <person name="Choi C.J."/>
            <person name="Coesel S."/>
            <person name="De Martino A."/>
            <person name="Detter J.C."/>
            <person name="Durkin C."/>
            <person name="Falciatore A."/>
            <person name="Fournet J."/>
            <person name="Haruta M."/>
            <person name="Huysman M.J."/>
            <person name="Jenkins B.D."/>
            <person name="Jiroutova K."/>
            <person name="Jorgensen R.E."/>
            <person name="Joubert Y."/>
            <person name="Kaplan A."/>
            <person name="Kroger N."/>
            <person name="Kroth P.G."/>
            <person name="La Roche J."/>
            <person name="Lindquist E."/>
            <person name="Lommer M."/>
            <person name="Martin-Jezequel V."/>
            <person name="Lopez P.J."/>
            <person name="Lucas S."/>
            <person name="Mangogna M."/>
            <person name="McGinnis K."/>
            <person name="Medlin L.K."/>
            <person name="Montsant A."/>
            <person name="Oudot-Le Secq M.P."/>
            <person name="Napoli C."/>
            <person name="Obornik M."/>
            <person name="Parker M.S."/>
            <person name="Petit J.L."/>
            <person name="Porcel B.M."/>
            <person name="Poulsen N."/>
            <person name="Robison M."/>
            <person name="Rychlewski L."/>
            <person name="Rynearson T.A."/>
            <person name="Schmutz J."/>
            <person name="Shapiro H."/>
            <person name="Siaut M."/>
            <person name="Stanley M."/>
            <person name="Sussman M.R."/>
            <person name="Taylor A.R."/>
            <person name="Vardi A."/>
            <person name="von Dassow P."/>
            <person name="Vyverman W."/>
            <person name="Willis A."/>
            <person name="Wyrwicz L.S."/>
            <person name="Rokhsar D.S."/>
            <person name="Weissenbach J."/>
            <person name="Armbrust E.V."/>
            <person name="Green B.R."/>
            <person name="Van de Peer Y."/>
            <person name="Grigoriev I.V."/>
        </authorList>
    </citation>
    <scope>NUCLEOTIDE SEQUENCE [LARGE SCALE GENOMIC DNA]</scope>
    <source>
        <strain evidence="2 3">CCAP 1055/1</strain>
    </source>
</reference>
<sequence length="362" mass="40885">MCLVLNDRCLVHQSLRLNLKLASLTAGIFFTLFLLYWTMQEISTQAIFLIEGLAKSSSASDRRQVLSLATVAFDHYDVPAHDSTVKAGGVPVLALWLEKIFHLRADPYDVDATCRVLLFLLRCSESQAVVALSRSGTDLVLVLFQILLDPVYRACITADDTAVPSENPFLLLLERIGNIPWRLEETKRSDQLLRSLQSFIRDTDFPHFVRYQAIRLLANLTAFSVENKLFVPRRPSLLDDIVKAAVANEQLSFDAADKRDWDNMMSAFFLNLGWCACNVSIMLATRGFLDLMIAILRKGQDSSTLKVLECFAMLAREAPAILYYKVFLSLASTQVYVKLLYELCAHGRTKEPHHFYCSAEES</sequence>
<dbReference type="Gene3D" id="1.25.10.10">
    <property type="entry name" value="Leucine-rich Repeat Variant"/>
    <property type="match status" value="1"/>
</dbReference>
<dbReference type="Proteomes" id="UP000000759">
    <property type="component" value="Chromosome 1"/>
</dbReference>
<dbReference type="InParanoid" id="B7FR03"/>
<keyword evidence="3" id="KW-1185">Reference proteome</keyword>
<evidence type="ECO:0000256" key="1">
    <source>
        <dbReference type="SAM" id="Phobius"/>
    </source>
</evidence>
<keyword evidence="1" id="KW-1133">Transmembrane helix</keyword>
<dbReference type="GeneID" id="7196576"/>
<dbReference type="OrthoDB" id="10669709at2759"/>
<gene>
    <name evidence="2" type="ORF">PHATRDRAFT_43212</name>
</gene>
<feature type="transmembrane region" description="Helical" evidence="1">
    <location>
        <begin position="21"/>
        <end position="39"/>
    </location>
</feature>
<dbReference type="InterPro" id="IPR011989">
    <property type="entry name" value="ARM-like"/>
</dbReference>
<feature type="transmembrane region" description="Helical" evidence="1">
    <location>
        <begin position="268"/>
        <end position="289"/>
    </location>
</feature>
<dbReference type="EMBL" id="CM000605">
    <property type="protein sequence ID" value="EEC51959.1"/>
    <property type="molecule type" value="Genomic_DNA"/>
</dbReference>
<organism evidence="2 3">
    <name type="scientific">Phaeodactylum tricornutum (strain CCAP 1055/1)</name>
    <dbReference type="NCBI Taxonomy" id="556484"/>
    <lineage>
        <taxon>Eukaryota</taxon>
        <taxon>Sar</taxon>
        <taxon>Stramenopiles</taxon>
        <taxon>Ochrophyta</taxon>
        <taxon>Bacillariophyta</taxon>
        <taxon>Bacillariophyceae</taxon>
        <taxon>Bacillariophycidae</taxon>
        <taxon>Naviculales</taxon>
        <taxon>Phaeodactylaceae</taxon>
        <taxon>Phaeodactylum</taxon>
    </lineage>
</organism>
<keyword evidence="1" id="KW-0812">Transmembrane</keyword>
<accession>B7FR03</accession>
<reference evidence="3" key="2">
    <citation type="submission" date="2008-08" db="EMBL/GenBank/DDBJ databases">
        <authorList>
            <consortium name="Diatom Consortium"/>
            <person name="Grigoriev I."/>
            <person name="Grimwood J."/>
            <person name="Kuo A."/>
            <person name="Otillar R.P."/>
            <person name="Salamov A."/>
            <person name="Detter J.C."/>
            <person name="Lindquist E."/>
            <person name="Shapiro H."/>
            <person name="Lucas S."/>
            <person name="Glavina del Rio T."/>
            <person name="Pitluck S."/>
            <person name="Rokhsar D."/>
            <person name="Bowler C."/>
        </authorList>
    </citation>
    <scope>GENOME REANNOTATION</scope>
    <source>
        <strain evidence="3">CCAP 1055/1</strain>
    </source>
</reference>
<evidence type="ECO:0000313" key="2">
    <source>
        <dbReference type="EMBL" id="EEC51959.1"/>
    </source>
</evidence>
<name>B7FR03_PHATC</name>
<dbReference type="RefSeq" id="XP_002177496.1">
    <property type="nucleotide sequence ID" value="XM_002177460.1"/>
</dbReference>
<evidence type="ECO:0000313" key="3">
    <source>
        <dbReference type="Proteomes" id="UP000000759"/>
    </source>
</evidence>
<dbReference type="AlphaFoldDB" id="B7FR03"/>
<keyword evidence="1" id="KW-0472">Membrane</keyword>
<proteinExistence type="predicted"/>
<dbReference type="PaxDb" id="2850-Phatr43212"/>
<dbReference type="KEGG" id="pti:PHATRDRAFT_43212"/>
<protein>
    <submittedName>
        <fullName evidence="2">Uncharacterized protein</fullName>
    </submittedName>
</protein>